<keyword evidence="4 7" id="KW-1133">Transmembrane helix</keyword>
<evidence type="ECO:0000256" key="7">
    <source>
        <dbReference type="SAM" id="Phobius"/>
    </source>
</evidence>
<comment type="subcellular location">
    <subcellularLocation>
        <location evidence="1">Membrane</location>
        <topology evidence="1">Multi-pass membrane protein</topology>
    </subcellularLocation>
</comment>
<dbReference type="FunFam" id="1.20.1250.20:FF:000057">
    <property type="entry name" value="MFS general substrate transporter"/>
    <property type="match status" value="1"/>
</dbReference>
<protein>
    <recommendedName>
        <fullName evidence="10">Major facilitator superfamily (MFS) profile domain-containing protein</fullName>
    </recommendedName>
</protein>
<dbReference type="SUPFAM" id="SSF103473">
    <property type="entry name" value="MFS general substrate transporter"/>
    <property type="match status" value="1"/>
</dbReference>
<dbReference type="Proteomes" id="UP000269539">
    <property type="component" value="Unassembled WGS sequence"/>
</dbReference>
<keyword evidence="2" id="KW-0813">Transport</keyword>
<evidence type="ECO:0000313" key="8">
    <source>
        <dbReference type="EMBL" id="RMZ08696.1"/>
    </source>
</evidence>
<name>A0A3M7H689_HORWE</name>
<sequence length="484" mass="52829">MASEAKSEGRCETFENTPASNDRGLDGLPCLQHLSEDELRSAEKRLKRKLDLRLTAMIVLIYILNYLDRNNIAASKIAGIEDDLHLTPTQFSTAVSLLFECRLHSDAGRFLESTMDIPYLAHPAQVPSNIFLAQLRPSIYIPCCMAAWGIISTCTGAVQSAGGLYAARFMLGFVEAAFYPGAIFLFSSWYKRSELGVRCAFLYSGSQVGSAFSGLIAAGITNSLDGARGLRAWRWIFIIEGSITVVIALLALLILPDFPTTTKWLSGEERAVAELRLRQDAAGSDDEDMGPWSYGFKEAFKDWRTYAFAAMFHCVLVTTSTQNFFPTVVGSLGLGRVNTLLLTVPPYFFWRFRARYFAMFLMIGGGHGANAVAIAWVAKTMIRPRIKRAAAVAIVNAIGNCAQIWTTYLYAGGSPRFTLAMSVNSGFAIGGIGLAMMMRVVLILANKKLASAEEVGSYVASEKEPSGGGAKTNDRLVVQICDLI</sequence>
<organism evidence="8 9">
    <name type="scientific">Hortaea werneckii</name>
    <name type="common">Black yeast</name>
    <name type="synonym">Cladosporium werneckii</name>
    <dbReference type="NCBI Taxonomy" id="91943"/>
    <lineage>
        <taxon>Eukaryota</taxon>
        <taxon>Fungi</taxon>
        <taxon>Dikarya</taxon>
        <taxon>Ascomycota</taxon>
        <taxon>Pezizomycotina</taxon>
        <taxon>Dothideomycetes</taxon>
        <taxon>Dothideomycetidae</taxon>
        <taxon>Mycosphaerellales</taxon>
        <taxon>Teratosphaeriaceae</taxon>
        <taxon>Hortaea</taxon>
    </lineage>
</organism>
<comment type="caution">
    <text evidence="8">The sequence shown here is derived from an EMBL/GenBank/DDBJ whole genome shotgun (WGS) entry which is preliminary data.</text>
</comment>
<accession>A0A3M7H689</accession>
<evidence type="ECO:0000256" key="4">
    <source>
        <dbReference type="ARBA" id="ARBA00022989"/>
    </source>
</evidence>
<dbReference type="InterPro" id="IPR011701">
    <property type="entry name" value="MFS"/>
</dbReference>
<feature type="transmembrane region" description="Helical" evidence="7">
    <location>
        <begin position="170"/>
        <end position="189"/>
    </location>
</feature>
<dbReference type="AlphaFoldDB" id="A0A3M7H689"/>
<feature type="transmembrane region" description="Helical" evidence="7">
    <location>
        <begin position="390"/>
        <end position="411"/>
    </location>
</feature>
<evidence type="ECO:0000256" key="6">
    <source>
        <dbReference type="SAM" id="MobiDB-lite"/>
    </source>
</evidence>
<evidence type="ECO:0000256" key="2">
    <source>
        <dbReference type="ARBA" id="ARBA00022448"/>
    </source>
</evidence>
<evidence type="ECO:0000313" key="9">
    <source>
        <dbReference type="Proteomes" id="UP000269539"/>
    </source>
</evidence>
<evidence type="ECO:0008006" key="10">
    <source>
        <dbReference type="Google" id="ProtNLM"/>
    </source>
</evidence>
<dbReference type="PANTHER" id="PTHR43791:SF92">
    <property type="entry name" value="AGL026WP"/>
    <property type="match status" value="1"/>
</dbReference>
<proteinExistence type="predicted"/>
<keyword evidence="3 7" id="KW-0812">Transmembrane</keyword>
<dbReference type="Pfam" id="PF07690">
    <property type="entry name" value="MFS_1"/>
    <property type="match status" value="1"/>
</dbReference>
<feature type="region of interest" description="Disordered" evidence="6">
    <location>
        <begin position="1"/>
        <end position="24"/>
    </location>
</feature>
<dbReference type="Gene3D" id="1.20.1250.20">
    <property type="entry name" value="MFS general substrate transporter like domains"/>
    <property type="match status" value="1"/>
</dbReference>
<dbReference type="PANTHER" id="PTHR43791">
    <property type="entry name" value="PERMEASE-RELATED"/>
    <property type="match status" value="1"/>
</dbReference>
<dbReference type="GO" id="GO:0016020">
    <property type="term" value="C:membrane"/>
    <property type="evidence" value="ECO:0007669"/>
    <property type="project" value="UniProtKB-SubCell"/>
</dbReference>
<dbReference type="GO" id="GO:0022857">
    <property type="term" value="F:transmembrane transporter activity"/>
    <property type="evidence" value="ECO:0007669"/>
    <property type="project" value="InterPro"/>
</dbReference>
<evidence type="ECO:0000256" key="3">
    <source>
        <dbReference type="ARBA" id="ARBA00022692"/>
    </source>
</evidence>
<reference evidence="8 9" key="1">
    <citation type="journal article" date="2018" name="BMC Genomics">
        <title>Genomic evidence for intraspecific hybridization in a clonal and extremely halotolerant yeast.</title>
        <authorList>
            <person name="Gostincar C."/>
            <person name="Stajich J.E."/>
            <person name="Zupancic J."/>
            <person name="Zalar P."/>
            <person name="Gunde-Cimerman N."/>
        </authorList>
    </citation>
    <scope>NUCLEOTIDE SEQUENCE [LARGE SCALE GENOMIC DNA]</scope>
    <source>
        <strain evidence="8 9">EXF-10513</strain>
    </source>
</reference>
<dbReference type="EMBL" id="QWIO01000108">
    <property type="protein sequence ID" value="RMZ08696.1"/>
    <property type="molecule type" value="Genomic_DNA"/>
</dbReference>
<evidence type="ECO:0000256" key="1">
    <source>
        <dbReference type="ARBA" id="ARBA00004141"/>
    </source>
</evidence>
<dbReference type="InterPro" id="IPR036259">
    <property type="entry name" value="MFS_trans_sf"/>
</dbReference>
<gene>
    <name evidence="8" type="ORF">D0864_01683</name>
</gene>
<feature type="transmembrane region" description="Helical" evidence="7">
    <location>
        <begin position="417"/>
        <end position="442"/>
    </location>
</feature>
<feature type="transmembrane region" description="Helical" evidence="7">
    <location>
        <begin position="201"/>
        <end position="220"/>
    </location>
</feature>
<feature type="transmembrane region" description="Helical" evidence="7">
    <location>
        <begin position="356"/>
        <end position="378"/>
    </location>
</feature>
<feature type="transmembrane region" description="Helical" evidence="7">
    <location>
        <begin position="139"/>
        <end position="158"/>
    </location>
</feature>
<feature type="transmembrane region" description="Helical" evidence="7">
    <location>
        <begin position="232"/>
        <end position="255"/>
    </location>
</feature>
<feature type="compositionally biased region" description="Basic and acidic residues" evidence="6">
    <location>
        <begin position="1"/>
        <end position="13"/>
    </location>
</feature>
<keyword evidence="5 7" id="KW-0472">Membrane</keyword>
<evidence type="ECO:0000256" key="5">
    <source>
        <dbReference type="ARBA" id="ARBA00023136"/>
    </source>
</evidence>